<dbReference type="InterPro" id="IPR032710">
    <property type="entry name" value="NTF2-like_dom_sf"/>
</dbReference>
<dbReference type="Gene3D" id="3.10.450.50">
    <property type="match status" value="1"/>
</dbReference>
<organism evidence="2 3">
    <name type="scientific">Nocardioides panzhihuensis</name>
    <dbReference type="NCBI Taxonomy" id="860243"/>
    <lineage>
        <taxon>Bacteria</taxon>
        <taxon>Bacillati</taxon>
        <taxon>Actinomycetota</taxon>
        <taxon>Actinomycetes</taxon>
        <taxon>Propionibacteriales</taxon>
        <taxon>Nocardioidaceae</taxon>
        <taxon>Nocardioides</taxon>
    </lineage>
</organism>
<sequence>MTTQSTSSTPTDAVTTFTAAFAGLVATGDTGPVEQLLAPGFRHHRPDATSSTKDQWLSAVRGSLERIAGMEVEVKHVLASGDHVVMHRRRRLPGGPEITVVDICRFEDELIAEVWEIIEPAAEAAAHLSWWDA</sequence>
<dbReference type="InterPro" id="IPR037401">
    <property type="entry name" value="SnoaL-like"/>
</dbReference>
<protein>
    <submittedName>
        <fullName evidence="2">Putative SnoaL-like aldol condensation-catalyzing enzyme</fullName>
    </submittedName>
</protein>
<evidence type="ECO:0000259" key="1">
    <source>
        <dbReference type="Pfam" id="PF12680"/>
    </source>
</evidence>
<dbReference type="SUPFAM" id="SSF54427">
    <property type="entry name" value="NTF2-like"/>
    <property type="match status" value="1"/>
</dbReference>
<dbReference type="EMBL" id="JACBZR010000001">
    <property type="protein sequence ID" value="NYI76564.1"/>
    <property type="molecule type" value="Genomic_DNA"/>
</dbReference>
<gene>
    <name evidence="2" type="ORF">BJ988_001212</name>
</gene>
<dbReference type="RefSeq" id="WP_179657195.1">
    <property type="nucleotide sequence ID" value="NZ_JACBZR010000001.1"/>
</dbReference>
<keyword evidence="3" id="KW-1185">Reference proteome</keyword>
<dbReference type="Proteomes" id="UP000564496">
    <property type="component" value="Unassembled WGS sequence"/>
</dbReference>
<feature type="domain" description="SnoaL-like" evidence="1">
    <location>
        <begin position="21"/>
        <end position="114"/>
    </location>
</feature>
<name>A0A7Z0IR27_9ACTN</name>
<comment type="caution">
    <text evidence="2">The sequence shown here is derived from an EMBL/GenBank/DDBJ whole genome shotgun (WGS) entry which is preliminary data.</text>
</comment>
<accession>A0A7Z0IR27</accession>
<proteinExistence type="predicted"/>
<dbReference type="AlphaFoldDB" id="A0A7Z0IR27"/>
<reference evidence="2 3" key="1">
    <citation type="submission" date="2020-07" db="EMBL/GenBank/DDBJ databases">
        <title>Sequencing the genomes of 1000 actinobacteria strains.</title>
        <authorList>
            <person name="Klenk H.-P."/>
        </authorList>
    </citation>
    <scope>NUCLEOTIDE SEQUENCE [LARGE SCALE GENOMIC DNA]</scope>
    <source>
        <strain evidence="2 3">DSM 26487</strain>
    </source>
</reference>
<evidence type="ECO:0000313" key="2">
    <source>
        <dbReference type="EMBL" id="NYI76564.1"/>
    </source>
</evidence>
<dbReference type="Pfam" id="PF12680">
    <property type="entry name" value="SnoaL_2"/>
    <property type="match status" value="1"/>
</dbReference>
<evidence type="ECO:0000313" key="3">
    <source>
        <dbReference type="Proteomes" id="UP000564496"/>
    </source>
</evidence>